<dbReference type="Pfam" id="PF00033">
    <property type="entry name" value="Cytochrome_B"/>
    <property type="match status" value="1"/>
</dbReference>
<keyword evidence="6 17" id="KW-0812">Transmembrane</keyword>
<comment type="subcellular location">
    <subcellularLocation>
        <location evidence="1">Mitochondrion inner membrane</location>
        <topology evidence="1">Multi-pass membrane protein</topology>
    </subcellularLocation>
</comment>
<evidence type="ECO:0000256" key="4">
    <source>
        <dbReference type="ARBA" id="ARBA00022617"/>
    </source>
</evidence>
<dbReference type="Pfam" id="PF00032">
    <property type="entry name" value="Cytochrom_B_C"/>
    <property type="match status" value="1"/>
</dbReference>
<dbReference type="InterPro" id="IPR036150">
    <property type="entry name" value="Cyt_b/b6_C_sf"/>
</dbReference>
<evidence type="ECO:0000256" key="10">
    <source>
        <dbReference type="ARBA" id="ARBA00022989"/>
    </source>
</evidence>
<dbReference type="GO" id="GO:0005743">
    <property type="term" value="C:mitochondrial inner membrane"/>
    <property type="evidence" value="ECO:0007669"/>
    <property type="project" value="UniProtKB-SubCell"/>
</dbReference>
<feature type="transmembrane region" description="Helical" evidence="17">
    <location>
        <begin position="222"/>
        <end position="247"/>
    </location>
</feature>
<dbReference type="EMBL" id="JX065416">
    <property type="protein sequence ID" value="AFN06093.1"/>
    <property type="molecule type" value="Genomic_DNA"/>
</dbReference>
<evidence type="ECO:0000256" key="12">
    <source>
        <dbReference type="ARBA" id="ARBA00023128"/>
    </source>
</evidence>
<feature type="transmembrane region" description="Helical" evidence="17">
    <location>
        <begin position="347"/>
        <end position="373"/>
    </location>
</feature>
<evidence type="ECO:0000256" key="3">
    <source>
        <dbReference type="ARBA" id="ARBA00022448"/>
    </source>
</evidence>
<feature type="transmembrane region" description="Helical" evidence="17">
    <location>
        <begin position="76"/>
        <end position="96"/>
    </location>
</feature>
<dbReference type="PROSITE" id="PS51002">
    <property type="entry name" value="CYTB_NTER"/>
    <property type="match status" value="1"/>
</dbReference>
<feature type="binding site" description="axial binding residue" evidence="16">
    <location>
        <position position="197"/>
    </location>
    <ligand>
        <name>heme b</name>
        <dbReference type="ChEBI" id="CHEBI:60344"/>
        <label>b566</label>
    </ligand>
    <ligandPart>
        <name>Fe</name>
        <dbReference type="ChEBI" id="CHEBI:18248"/>
    </ligandPart>
</feature>
<dbReference type="GO" id="GO:0046872">
    <property type="term" value="F:metal ion binding"/>
    <property type="evidence" value="ECO:0007669"/>
    <property type="project" value="UniProtKB-UniRule"/>
</dbReference>
<dbReference type="InterPro" id="IPR027387">
    <property type="entry name" value="Cytb/b6-like_sf"/>
</dbReference>
<dbReference type="AlphaFoldDB" id="M9NRF8"/>
<evidence type="ECO:0000256" key="5">
    <source>
        <dbReference type="ARBA" id="ARBA00022660"/>
    </source>
</evidence>
<protein>
    <recommendedName>
        <fullName evidence="2 17">Cytochrome b</fullName>
    </recommendedName>
</protein>
<feature type="domain" description="Cytochrome b/b6 N-terminal region profile" evidence="18">
    <location>
        <begin position="1"/>
        <end position="210"/>
    </location>
</feature>
<feature type="binding site" evidence="15">
    <location>
        <position position="202"/>
    </location>
    <ligand>
        <name>a ubiquinone</name>
        <dbReference type="ChEBI" id="CHEBI:16389"/>
    </ligand>
</feature>
<dbReference type="GO" id="GO:0006122">
    <property type="term" value="P:mitochondrial electron transport, ubiquinol to cytochrome c"/>
    <property type="evidence" value="ECO:0007669"/>
    <property type="project" value="TreeGrafter"/>
</dbReference>
<sequence>MKLVKRHPLIALVNNYLIDSPAPSNLSYIWNFGSLLGTCLALQIITGVTLAMHYIGSVDLAFSSVEHIMRDVNSGWLIRYLHSNGAAFFFIFVYIHMAKALYYGSFRAPRILLWSIGVVIFLVMIITAFLGYVLPWGQMSYWGATVITNLLSAIPWIGTDLVEFIWGGFSVSNATLTRFFSLHFLLPFVLAALAFMHLIALHQNASNNPMGVSSKMDRVPFYPYYVFKDIVGFFVFFLILSIFVFFFPNALGHPDNSIPANPMQTPISIVPEFYLLPFYAILRAIPNKLLGVVAMLASILILFLLPYLESSRVRSSAFRPFMRIFFWLFAVNFLLLMWIGANHPEPPFILLGQLCTAFYFAYFLILVPLIGLIENTLSDLGTINPSKNTPQICFPSKIGAITSLG</sequence>
<keyword evidence="13 17" id="KW-0472">Membrane</keyword>
<accession>M9NRF8</accession>
<evidence type="ECO:0000256" key="14">
    <source>
        <dbReference type="ARBA" id="ARBA00061233"/>
    </source>
</evidence>
<keyword evidence="10 17" id="KW-1133">Transmembrane helix</keyword>
<dbReference type="SUPFAM" id="SSF81342">
    <property type="entry name" value="Transmembrane di-heme cytochromes"/>
    <property type="match status" value="1"/>
</dbReference>
<feature type="transmembrane region" description="Helical" evidence="17">
    <location>
        <begin position="289"/>
        <end position="308"/>
    </location>
</feature>
<dbReference type="FunFam" id="1.20.810.10:FF:000002">
    <property type="entry name" value="Cytochrome b"/>
    <property type="match status" value="1"/>
</dbReference>
<dbReference type="GO" id="GO:0016491">
    <property type="term" value="F:oxidoreductase activity"/>
    <property type="evidence" value="ECO:0007669"/>
    <property type="project" value="UniProtKB-UniRule"/>
</dbReference>
<evidence type="ECO:0000256" key="11">
    <source>
        <dbReference type="ARBA" id="ARBA00023004"/>
    </source>
</evidence>
<evidence type="ECO:0000259" key="18">
    <source>
        <dbReference type="PROSITE" id="PS51002"/>
    </source>
</evidence>
<keyword evidence="12 17" id="KW-0496">Mitochondrion</keyword>
<dbReference type="GO" id="GO:0008121">
    <property type="term" value="F:quinol-cytochrome-c reductase activity"/>
    <property type="evidence" value="ECO:0007669"/>
    <property type="project" value="InterPro"/>
</dbReference>
<proteinExistence type="inferred from homology"/>
<reference evidence="20" key="1">
    <citation type="journal article" date="2013" name="PLoS ONE">
        <title>Rapid Mitochondrial Genome Evolution through Invasion of Mobile Elements in Two Closely Related Species of Arbuscular Mycorrhizal Fungi.</title>
        <authorList>
            <person name="Beaudet D."/>
            <person name="Nadimi M."/>
            <person name="Iffis B."/>
            <person name="Hijri M."/>
        </authorList>
    </citation>
    <scope>NUCLEOTIDE SEQUENCE</scope>
    <source>
        <strain evidence="20">DAOM229456</strain>
    </source>
</reference>
<geneLocation type="mitochondrion" evidence="20"/>
<dbReference type="SUPFAM" id="SSF81648">
    <property type="entry name" value="a domain/subunit of cytochrome bc1 complex (Ubiquinol-cytochrome c reductase)"/>
    <property type="match status" value="1"/>
</dbReference>
<evidence type="ECO:0000259" key="19">
    <source>
        <dbReference type="PROSITE" id="PS51003"/>
    </source>
</evidence>
<dbReference type="InterPro" id="IPR005797">
    <property type="entry name" value="Cyt_b/b6_N"/>
</dbReference>
<feature type="domain" description="Cytochrome b/b6 C-terminal region profile" evidence="19">
    <location>
        <begin position="211"/>
        <end position="381"/>
    </location>
</feature>
<comment type="similarity">
    <text evidence="14 17">Belongs to the cytochrome b family.</text>
</comment>
<dbReference type="InterPro" id="IPR048260">
    <property type="entry name" value="Cytochrome_b_C_euk/bac"/>
</dbReference>
<evidence type="ECO:0000313" key="20">
    <source>
        <dbReference type="EMBL" id="AFN06093.1"/>
    </source>
</evidence>
<dbReference type="GO" id="GO:0045275">
    <property type="term" value="C:respiratory chain complex III"/>
    <property type="evidence" value="ECO:0007669"/>
    <property type="project" value="InterPro"/>
</dbReference>
<feature type="transmembrane region" description="Helical" evidence="17">
    <location>
        <begin position="320"/>
        <end position="341"/>
    </location>
</feature>
<feature type="binding site" description="axial binding residue" evidence="16">
    <location>
        <position position="82"/>
    </location>
    <ligand>
        <name>heme b</name>
        <dbReference type="ChEBI" id="CHEBI:60344"/>
        <label>b562</label>
    </ligand>
    <ligandPart>
        <name>Fe</name>
        <dbReference type="ChEBI" id="CHEBI:18248"/>
    </ligandPart>
</feature>
<dbReference type="InterPro" id="IPR048259">
    <property type="entry name" value="Cytochrome_b_N_euk/bac"/>
</dbReference>
<comment type="cofactor">
    <cofactor evidence="16">
        <name>heme</name>
        <dbReference type="ChEBI" id="CHEBI:30413"/>
    </cofactor>
    <text evidence="16">Binds 2 heme groups non-covalently.</text>
</comment>
<evidence type="ECO:0000256" key="1">
    <source>
        <dbReference type="ARBA" id="ARBA00004448"/>
    </source>
</evidence>
<dbReference type="InterPro" id="IPR005798">
    <property type="entry name" value="Cyt_b/b6_C"/>
</dbReference>
<dbReference type="Gene3D" id="1.20.810.10">
    <property type="entry name" value="Cytochrome Bc1 Complex, Chain C"/>
    <property type="match status" value="1"/>
</dbReference>
<evidence type="ECO:0000256" key="8">
    <source>
        <dbReference type="ARBA" id="ARBA00022792"/>
    </source>
</evidence>
<evidence type="ECO:0000256" key="2">
    <source>
        <dbReference type="ARBA" id="ARBA00013531"/>
    </source>
</evidence>
<dbReference type="PROSITE" id="PS51003">
    <property type="entry name" value="CYTB_CTER"/>
    <property type="match status" value="1"/>
</dbReference>
<feature type="binding site" description="axial binding residue" evidence="16">
    <location>
        <position position="96"/>
    </location>
    <ligand>
        <name>heme b</name>
        <dbReference type="ChEBI" id="CHEBI:60344"/>
        <label>b566</label>
    </ligand>
    <ligandPart>
        <name>Fe</name>
        <dbReference type="ChEBI" id="CHEBI:18248"/>
    </ligandPart>
</feature>
<feature type="transmembrane region" description="Helical" evidence="17">
    <location>
        <begin position="28"/>
        <end position="55"/>
    </location>
</feature>
<evidence type="ECO:0000256" key="16">
    <source>
        <dbReference type="PIRSR" id="PIRSR038885-2"/>
    </source>
</evidence>
<evidence type="ECO:0000256" key="9">
    <source>
        <dbReference type="ARBA" id="ARBA00022982"/>
    </source>
</evidence>
<dbReference type="PANTHER" id="PTHR19271:SF16">
    <property type="entry name" value="CYTOCHROME B"/>
    <property type="match status" value="1"/>
</dbReference>
<keyword evidence="3 17" id="KW-0813">Transport</keyword>
<dbReference type="CDD" id="cd00290">
    <property type="entry name" value="cytochrome_b_C"/>
    <property type="match status" value="1"/>
</dbReference>
<evidence type="ECO:0000256" key="17">
    <source>
        <dbReference type="RuleBase" id="RU362117"/>
    </source>
</evidence>
<keyword evidence="11 16" id="KW-0408">Iron</keyword>
<organism evidence="20">
    <name type="scientific">Glomus sp. DAOM 229456</name>
    <dbReference type="NCBI Taxonomy" id="1264587"/>
    <lineage>
        <taxon>Eukaryota</taxon>
        <taxon>Fungi</taxon>
        <taxon>Fungi incertae sedis</taxon>
        <taxon>Mucoromycota</taxon>
        <taxon>Glomeromycotina</taxon>
        <taxon>Glomeromycetes</taxon>
        <taxon>Glomerales</taxon>
        <taxon>Glomeraceae</taxon>
        <taxon>Glomus</taxon>
    </lineage>
</organism>
<keyword evidence="5 17" id="KW-0679">Respiratory chain</keyword>
<gene>
    <name evidence="20" type="primary">cob</name>
</gene>
<feature type="binding site" description="axial binding residue" evidence="16">
    <location>
        <position position="183"/>
    </location>
    <ligand>
        <name>heme b</name>
        <dbReference type="ChEBI" id="CHEBI:60344"/>
        <label>b562</label>
    </ligand>
    <ligandPart>
        <name>Fe</name>
        <dbReference type="ChEBI" id="CHEBI:18248"/>
    </ligandPart>
</feature>
<comment type="cofactor">
    <cofactor evidence="17">
        <name>heme b</name>
        <dbReference type="ChEBI" id="CHEBI:60344"/>
    </cofactor>
    <text evidence="17">Binds 2 heme groups non-covalently.</text>
</comment>
<evidence type="ECO:0000256" key="15">
    <source>
        <dbReference type="PIRSR" id="PIRSR038885-1"/>
    </source>
</evidence>
<comment type="function">
    <text evidence="17">Component of the ubiquinol-cytochrome c reductase complex (complex III or cytochrome b-c1 complex) that is part of the mitochondrial respiratory chain. The b-c1 complex mediates electron transfer from ubiquinol to cytochrome c. Contributes to the generation of a proton gradient across the mitochondrial membrane that is then used for ATP synthesis.</text>
</comment>
<evidence type="ECO:0000256" key="13">
    <source>
        <dbReference type="ARBA" id="ARBA00023136"/>
    </source>
</evidence>
<feature type="transmembrane region" description="Helical" evidence="17">
    <location>
        <begin position="111"/>
        <end position="134"/>
    </location>
</feature>
<evidence type="ECO:0000256" key="7">
    <source>
        <dbReference type="ARBA" id="ARBA00022723"/>
    </source>
</evidence>
<evidence type="ECO:0000256" key="6">
    <source>
        <dbReference type="ARBA" id="ARBA00022692"/>
    </source>
</evidence>
<dbReference type="InterPro" id="IPR016174">
    <property type="entry name" value="Di-haem_cyt_TM"/>
</dbReference>
<dbReference type="PIRSF" id="PIRSF038885">
    <property type="entry name" value="COB"/>
    <property type="match status" value="1"/>
</dbReference>
<name>M9NRF8_9GLOM</name>
<keyword evidence="8" id="KW-0999">Mitochondrion inner membrane</keyword>
<feature type="transmembrane region" description="Helical" evidence="17">
    <location>
        <begin position="179"/>
        <end position="201"/>
    </location>
</feature>
<dbReference type="CDD" id="cd00284">
    <property type="entry name" value="Cytochrome_b_N"/>
    <property type="match status" value="1"/>
</dbReference>
<dbReference type="PANTHER" id="PTHR19271">
    <property type="entry name" value="CYTOCHROME B"/>
    <property type="match status" value="1"/>
</dbReference>
<keyword evidence="4 16" id="KW-0349">Heme</keyword>
<keyword evidence="9 17" id="KW-0249">Electron transport</keyword>
<keyword evidence="7 16" id="KW-0479">Metal-binding</keyword>
<dbReference type="InterPro" id="IPR030689">
    <property type="entry name" value="Cytochrome_b"/>
</dbReference>